<evidence type="ECO:0000256" key="1">
    <source>
        <dbReference type="ARBA" id="ARBA00004170"/>
    </source>
</evidence>
<organism evidence="8 9">
    <name type="scientific">Falco tinnunculus</name>
    <name type="common">Common kestrel</name>
    <dbReference type="NCBI Taxonomy" id="100819"/>
    <lineage>
        <taxon>Eukaryota</taxon>
        <taxon>Metazoa</taxon>
        <taxon>Chordata</taxon>
        <taxon>Craniata</taxon>
        <taxon>Vertebrata</taxon>
        <taxon>Euteleostomi</taxon>
        <taxon>Archelosauria</taxon>
        <taxon>Archosauria</taxon>
        <taxon>Dinosauria</taxon>
        <taxon>Saurischia</taxon>
        <taxon>Theropoda</taxon>
        <taxon>Coelurosauria</taxon>
        <taxon>Aves</taxon>
        <taxon>Neognathae</taxon>
        <taxon>Neoaves</taxon>
        <taxon>Telluraves</taxon>
        <taxon>Australaves</taxon>
        <taxon>Falconiformes</taxon>
        <taxon>Falconidae</taxon>
        <taxon>Falco</taxon>
    </lineage>
</organism>
<dbReference type="InterPro" id="IPR036028">
    <property type="entry name" value="SH3-like_dom_sf"/>
</dbReference>
<dbReference type="InterPro" id="IPR001452">
    <property type="entry name" value="SH3_domain"/>
</dbReference>
<keyword evidence="9" id="KW-1185">Reference proteome</keyword>
<dbReference type="PANTHER" id="PTHR14167">
    <property type="entry name" value="SH3 DOMAIN-CONTAINING"/>
    <property type="match status" value="1"/>
</dbReference>
<accession>A0A8C4UII8</accession>
<feature type="region of interest" description="Disordered" evidence="6">
    <location>
        <begin position="199"/>
        <end position="341"/>
    </location>
</feature>
<evidence type="ECO:0000256" key="4">
    <source>
        <dbReference type="ARBA" id="ARBA00023136"/>
    </source>
</evidence>
<dbReference type="Pfam" id="PF07653">
    <property type="entry name" value="SH3_2"/>
    <property type="match status" value="1"/>
</dbReference>
<evidence type="ECO:0000256" key="2">
    <source>
        <dbReference type="ARBA" id="ARBA00022443"/>
    </source>
</evidence>
<dbReference type="OrthoDB" id="73680at2759"/>
<comment type="subcellular location">
    <subcellularLocation>
        <location evidence="1">Membrane</location>
        <topology evidence="1">Peripheral membrane protein</topology>
    </subcellularLocation>
</comment>
<dbReference type="SUPFAM" id="SSF50044">
    <property type="entry name" value="SH3-domain"/>
    <property type="match status" value="1"/>
</dbReference>
<name>A0A8C4UII8_FALTI</name>
<feature type="region of interest" description="Disordered" evidence="6">
    <location>
        <begin position="97"/>
        <end position="153"/>
    </location>
</feature>
<dbReference type="Gene3D" id="2.30.30.40">
    <property type="entry name" value="SH3 Domains"/>
    <property type="match status" value="1"/>
</dbReference>
<evidence type="ECO:0000313" key="9">
    <source>
        <dbReference type="Proteomes" id="UP000694562"/>
    </source>
</evidence>
<dbReference type="InterPro" id="IPR050384">
    <property type="entry name" value="Endophilin_SH3RF"/>
</dbReference>
<dbReference type="InterPro" id="IPR035468">
    <property type="entry name" value="SH3D21_SH3"/>
</dbReference>
<protein>
    <recommendedName>
        <fullName evidence="7">SH3 domain-containing protein</fullName>
    </recommendedName>
</protein>
<reference evidence="8" key="1">
    <citation type="submission" date="2025-08" db="UniProtKB">
        <authorList>
            <consortium name="Ensembl"/>
        </authorList>
    </citation>
    <scope>IDENTIFICATION</scope>
</reference>
<reference evidence="8" key="2">
    <citation type="submission" date="2025-09" db="UniProtKB">
        <authorList>
            <consortium name="Ensembl"/>
        </authorList>
    </citation>
    <scope>IDENTIFICATION</scope>
</reference>
<dbReference type="PROSITE" id="PS50002">
    <property type="entry name" value="SH3"/>
    <property type="match status" value="1"/>
</dbReference>
<dbReference type="PANTHER" id="PTHR14167:SF81">
    <property type="entry name" value="ENDOPHILIN-A"/>
    <property type="match status" value="1"/>
</dbReference>
<proteinExistence type="predicted"/>
<feature type="domain" description="SH3" evidence="7">
    <location>
        <begin position="31"/>
        <end position="91"/>
    </location>
</feature>
<keyword evidence="4" id="KW-0472">Membrane</keyword>
<evidence type="ECO:0000256" key="5">
    <source>
        <dbReference type="PROSITE-ProRule" id="PRU00192"/>
    </source>
</evidence>
<sequence length="434" mass="46305">MPKPFPVLEEKAEPWPAAQHPAPILPPELAQEPQLCRALFNYVPELPDELPLRRGDVIQVLSKTGAEGWWDGQCQHRRGLFPSNFVELLPVPTLKLATSPQDTESGESGHDGHPVRGASVSRQDGQAAPRPGARWVGAAGGPAMPWGRRSPVGHRDAAWTSTEVLSALTSFPAQSRFPPASRAQCGAVAAGGAWHGTARHGLVGSPTPAAPGQLLCPPAARNPAKEEAGEEREQPELPAPARMEPAKLPPSKRMAPAPPVPAKAKLAPVPVGKPSSPQPGASADAERGRAGDTDADGFNVVPVTTAKLSHPTATRPRVPGQRPPRLSLGSGGGPCGGEQPRGPPHARLWAPLPKVGQVPGPPWSVEVPAAPWPEERLALEDLKAEVRSLHILVDLMRVQHLRDLEDMRLEMCQERAKRQALQAEIERVRKVLPC</sequence>
<dbReference type="PRINTS" id="PR00452">
    <property type="entry name" value="SH3DOMAIN"/>
</dbReference>
<evidence type="ECO:0000313" key="8">
    <source>
        <dbReference type="Ensembl" id="ENSFTIP00000013063.1"/>
    </source>
</evidence>
<evidence type="ECO:0000256" key="3">
    <source>
        <dbReference type="ARBA" id="ARBA00023054"/>
    </source>
</evidence>
<keyword evidence="3" id="KW-0175">Coiled coil</keyword>
<dbReference type="Proteomes" id="UP000694562">
    <property type="component" value="Unplaced"/>
</dbReference>
<dbReference type="SMART" id="SM00326">
    <property type="entry name" value="SH3"/>
    <property type="match status" value="1"/>
</dbReference>
<dbReference type="OMA" id="DMRLEMC"/>
<keyword evidence="2 5" id="KW-0728">SH3 domain</keyword>
<evidence type="ECO:0000259" key="7">
    <source>
        <dbReference type="PROSITE" id="PS50002"/>
    </source>
</evidence>
<dbReference type="AlphaFoldDB" id="A0A8C4UII8"/>
<dbReference type="Ensembl" id="ENSFTIT00000013629.1">
    <property type="protein sequence ID" value="ENSFTIP00000013063.1"/>
    <property type="gene ID" value="ENSFTIG00000008741.1"/>
</dbReference>
<feature type="compositionally biased region" description="Basic and acidic residues" evidence="6">
    <location>
        <begin position="223"/>
        <end position="235"/>
    </location>
</feature>
<feature type="compositionally biased region" description="Low complexity" evidence="6">
    <location>
        <begin position="262"/>
        <end position="274"/>
    </location>
</feature>
<dbReference type="CDD" id="cd12142">
    <property type="entry name" value="SH3_D21-like"/>
    <property type="match status" value="1"/>
</dbReference>
<evidence type="ECO:0000256" key="6">
    <source>
        <dbReference type="SAM" id="MobiDB-lite"/>
    </source>
</evidence>